<keyword evidence="4 6" id="KW-0853">WD repeat</keyword>
<evidence type="ECO:0000256" key="1">
    <source>
        <dbReference type="ARBA" id="ARBA00002530"/>
    </source>
</evidence>
<evidence type="ECO:0000256" key="2">
    <source>
        <dbReference type="ARBA" id="ARBA00005434"/>
    </source>
</evidence>
<keyword evidence="10" id="KW-1185">Reference proteome</keyword>
<dbReference type="FunFam" id="2.130.10.10:FF:000180">
    <property type="entry name" value="WD repeat-containing protein 76"/>
    <property type="match status" value="1"/>
</dbReference>
<dbReference type="PROSITE" id="PS50082">
    <property type="entry name" value="WD_REPEATS_2"/>
    <property type="match status" value="1"/>
</dbReference>
<dbReference type="GO" id="GO:2000001">
    <property type="term" value="P:regulation of DNA damage checkpoint"/>
    <property type="evidence" value="ECO:0007669"/>
    <property type="project" value="TreeGrafter"/>
</dbReference>
<feature type="region of interest" description="Disordered" evidence="8">
    <location>
        <begin position="1"/>
        <end position="81"/>
    </location>
</feature>
<gene>
    <name evidence="9" type="ORF">N331_07267</name>
</gene>
<dbReference type="Pfam" id="PF00400">
    <property type="entry name" value="WD40"/>
    <property type="match status" value="1"/>
</dbReference>
<dbReference type="InterPro" id="IPR050853">
    <property type="entry name" value="WD_repeat_DNA-damage-binding"/>
</dbReference>
<feature type="compositionally biased region" description="Acidic residues" evidence="8">
    <location>
        <begin position="51"/>
        <end position="61"/>
    </location>
</feature>
<evidence type="ECO:0000256" key="8">
    <source>
        <dbReference type="SAM" id="MobiDB-lite"/>
    </source>
</evidence>
<reference evidence="9 10" key="1">
    <citation type="submission" date="2014-04" db="EMBL/GenBank/DDBJ databases">
        <title>Genome evolution of avian class.</title>
        <authorList>
            <person name="Zhang G."/>
            <person name="Li C."/>
        </authorList>
    </citation>
    <scope>NUCLEOTIDE SEQUENCE [LARGE SCALE GENOMIC DNA]</scope>
    <source>
        <strain evidence="9">BGI_N331</strain>
    </source>
</reference>
<dbReference type="AlphaFoldDB" id="A0A091R6A2"/>
<evidence type="ECO:0000313" key="9">
    <source>
        <dbReference type="EMBL" id="KFQ34454.1"/>
    </source>
</evidence>
<dbReference type="GO" id="GO:0005634">
    <property type="term" value="C:nucleus"/>
    <property type="evidence" value="ECO:0007669"/>
    <property type="project" value="TreeGrafter"/>
</dbReference>
<dbReference type="InterPro" id="IPR015943">
    <property type="entry name" value="WD40/YVTN_repeat-like_dom_sf"/>
</dbReference>
<feature type="repeat" description="WD" evidence="6">
    <location>
        <begin position="305"/>
        <end position="347"/>
    </location>
</feature>
<comment type="similarity">
    <text evidence="2 7">Belongs to the WD repeat DDB2/WDR76 family.</text>
</comment>
<protein>
    <recommendedName>
        <fullName evidence="3 7">WD repeat-containing protein 76</fullName>
    </recommendedName>
</protein>
<organism evidence="9 10">
    <name type="scientific">Merops nubicus</name>
    <name type="common">Northern carmine bee-eater</name>
    <dbReference type="NCBI Taxonomy" id="57421"/>
    <lineage>
        <taxon>Eukaryota</taxon>
        <taxon>Metazoa</taxon>
        <taxon>Chordata</taxon>
        <taxon>Craniata</taxon>
        <taxon>Vertebrata</taxon>
        <taxon>Euteleostomi</taxon>
        <taxon>Archelosauria</taxon>
        <taxon>Archosauria</taxon>
        <taxon>Dinosauria</taxon>
        <taxon>Saurischia</taxon>
        <taxon>Theropoda</taxon>
        <taxon>Coelurosauria</taxon>
        <taxon>Aves</taxon>
        <taxon>Neognathae</taxon>
        <taxon>Neoaves</taxon>
        <taxon>Telluraves</taxon>
        <taxon>Coraciimorphae</taxon>
        <taxon>Coraciiformes</taxon>
        <taxon>Meropidae</taxon>
        <taxon>Merops</taxon>
    </lineage>
</organism>
<dbReference type="Gene3D" id="2.130.10.10">
    <property type="entry name" value="YVTN repeat-like/Quinoprotein amine dehydrogenase"/>
    <property type="match status" value="1"/>
</dbReference>
<comment type="subunit">
    <text evidence="7">Interacts with CUL4A and/or CUL4B.</text>
</comment>
<dbReference type="InterPro" id="IPR036322">
    <property type="entry name" value="WD40_repeat_dom_sf"/>
</dbReference>
<dbReference type="Proteomes" id="UP000052967">
    <property type="component" value="Unassembled WGS sequence"/>
</dbReference>
<evidence type="ECO:0000313" key="10">
    <source>
        <dbReference type="Proteomes" id="UP000052967"/>
    </source>
</evidence>
<evidence type="ECO:0000256" key="4">
    <source>
        <dbReference type="ARBA" id="ARBA00022574"/>
    </source>
</evidence>
<comment type="function">
    <text evidence="1 7">Specifically binds 5-hydroxymethylcytosine (5hmC), suggesting that it acts as a specific reader of 5hmC.</text>
</comment>
<sequence length="435" mass="48191">LFKSAARLHQIATRKQSHVTKRAKPRRVEEEPVRRRSMRLLRVEPVGTPEPEPEPPAEEQDPQVPAGPLPMVSEDEMGSSESTEDLLATWMRISEVKAEDTERRTCDMERYQDSLKSMVLSEENIRKVVKYRVCSMAIHPSESIILVAAGDKTGQVGLWNVDCQSEAGSHVFTPHSRLVSCMHFSPCNPAHLVSLSEESLRCGDVTRAVFDEICRSEENFSSFDFLGEEGSVAVVGCWGGPVALVDRRSPGASPELQADIGFRKTRTVHVHPLHRQYFIAAGLTDVCIYDIRCLKPSGNKAVSSLKGHTKSVASAYFSPGSGHRVVTVCADDTLRVYDTSSLSLTATLLSKVRHNNNTGRWLTRFRAVWDPKREDCFVVGSMAQPRQIELFQDTGRLLHAFCSPPCLASVCSINVLHPSRNVLVGGNSSGRLHVF</sequence>
<dbReference type="InterPro" id="IPR001680">
    <property type="entry name" value="WD40_rpt"/>
</dbReference>
<evidence type="ECO:0000256" key="7">
    <source>
        <dbReference type="RuleBase" id="RU365004"/>
    </source>
</evidence>
<feature type="non-terminal residue" evidence="9">
    <location>
        <position position="1"/>
    </location>
</feature>
<dbReference type="PANTHER" id="PTHR14773">
    <property type="entry name" value="WD REPEAT-CONTAINING PROTEIN 76"/>
    <property type="match status" value="1"/>
</dbReference>
<keyword evidence="5" id="KW-0677">Repeat</keyword>
<evidence type="ECO:0000256" key="5">
    <source>
        <dbReference type="ARBA" id="ARBA00022737"/>
    </source>
</evidence>
<dbReference type="SMART" id="SM00320">
    <property type="entry name" value="WD40"/>
    <property type="match status" value="3"/>
</dbReference>
<dbReference type="GO" id="GO:0003677">
    <property type="term" value="F:DNA binding"/>
    <property type="evidence" value="ECO:0007669"/>
    <property type="project" value="TreeGrafter"/>
</dbReference>
<dbReference type="PANTHER" id="PTHR14773:SF0">
    <property type="entry name" value="WD REPEAT-CONTAINING PROTEIN 76"/>
    <property type="match status" value="1"/>
</dbReference>
<evidence type="ECO:0000256" key="6">
    <source>
        <dbReference type="PROSITE-ProRule" id="PRU00221"/>
    </source>
</evidence>
<name>A0A091R6A2_MERNU</name>
<dbReference type="EMBL" id="KK712822">
    <property type="protein sequence ID" value="KFQ34454.1"/>
    <property type="molecule type" value="Genomic_DNA"/>
</dbReference>
<evidence type="ECO:0000256" key="3">
    <source>
        <dbReference type="ARBA" id="ARBA00021234"/>
    </source>
</evidence>
<feature type="non-terminal residue" evidence="9">
    <location>
        <position position="435"/>
    </location>
</feature>
<proteinExistence type="inferred from homology"/>
<dbReference type="SUPFAM" id="SSF50978">
    <property type="entry name" value="WD40 repeat-like"/>
    <property type="match status" value="1"/>
</dbReference>
<accession>A0A091R6A2</accession>
<feature type="compositionally biased region" description="Basic residues" evidence="8">
    <location>
        <begin position="15"/>
        <end position="25"/>
    </location>
</feature>